<dbReference type="GO" id="GO:0003724">
    <property type="term" value="F:RNA helicase activity"/>
    <property type="evidence" value="ECO:0007669"/>
    <property type="project" value="UniProtKB-EC"/>
</dbReference>
<dbReference type="GO" id="GO:0005524">
    <property type="term" value="F:ATP binding"/>
    <property type="evidence" value="ECO:0007669"/>
    <property type="project" value="UniProtKB-KW"/>
</dbReference>
<evidence type="ECO:0000256" key="9">
    <source>
        <dbReference type="SAM" id="MobiDB-lite"/>
    </source>
</evidence>
<evidence type="ECO:0000313" key="14">
    <source>
        <dbReference type="Proteomes" id="UP000652219"/>
    </source>
</evidence>
<feature type="domain" description="DEAD-box RNA helicase Q" evidence="12">
    <location>
        <begin position="118"/>
        <end position="146"/>
    </location>
</feature>
<accession>A0A8H6J799</accession>
<dbReference type="PROSITE" id="PS00039">
    <property type="entry name" value="DEAD_ATP_HELICASE"/>
    <property type="match status" value="1"/>
</dbReference>
<dbReference type="InterPro" id="IPR027417">
    <property type="entry name" value="P-loop_NTPase"/>
</dbReference>
<dbReference type="InterPro" id="IPR001650">
    <property type="entry name" value="Helicase_C-like"/>
</dbReference>
<dbReference type="EMBL" id="WIGN01000129">
    <property type="protein sequence ID" value="KAF6807819.1"/>
    <property type="molecule type" value="Genomic_DNA"/>
</dbReference>
<keyword evidence="14" id="KW-1185">Reference proteome</keyword>
<evidence type="ECO:0000259" key="10">
    <source>
        <dbReference type="PROSITE" id="PS51192"/>
    </source>
</evidence>
<evidence type="ECO:0000259" key="11">
    <source>
        <dbReference type="PROSITE" id="PS51194"/>
    </source>
</evidence>
<feature type="domain" description="Helicase ATP-binding" evidence="10">
    <location>
        <begin position="149"/>
        <end position="347"/>
    </location>
</feature>
<dbReference type="GO" id="GO:0003676">
    <property type="term" value="F:nucleic acid binding"/>
    <property type="evidence" value="ECO:0007669"/>
    <property type="project" value="InterPro"/>
</dbReference>
<evidence type="ECO:0000256" key="8">
    <source>
        <dbReference type="RuleBase" id="RU000492"/>
    </source>
</evidence>
<feature type="domain" description="Helicase C-terminal" evidence="11">
    <location>
        <begin position="375"/>
        <end position="530"/>
    </location>
</feature>
<dbReference type="InterPro" id="IPR014014">
    <property type="entry name" value="RNA_helicase_DEAD_Q_motif"/>
</dbReference>
<evidence type="ECO:0000256" key="5">
    <source>
        <dbReference type="ARBA" id="ARBA00022840"/>
    </source>
</evidence>
<evidence type="ECO:0000313" key="13">
    <source>
        <dbReference type="EMBL" id="KAF6807819.1"/>
    </source>
</evidence>
<protein>
    <recommendedName>
        <fullName evidence="1">RNA helicase</fullName>
        <ecNumber evidence="1">3.6.4.13</ecNumber>
    </recommendedName>
</protein>
<dbReference type="Pfam" id="PF00270">
    <property type="entry name" value="DEAD"/>
    <property type="match status" value="1"/>
</dbReference>
<dbReference type="Pfam" id="PF00271">
    <property type="entry name" value="Helicase_C"/>
    <property type="match status" value="1"/>
</dbReference>
<reference evidence="13 14" key="1">
    <citation type="journal article" date="2020" name="Phytopathology">
        <title>Genome Sequence Resources of Colletotrichum truncatum, C. plurivorum, C. musicola, and C. sojae: Four Species Pathogenic to Soybean (Glycine max).</title>
        <authorList>
            <person name="Rogerio F."/>
            <person name="Boufleur T.R."/>
            <person name="Ciampi-Guillardi M."/>
            <person name="Sukno S.A."/>
            <person name="Thon M.R."/>
            <person name="Massola Junior N.S."/>
            <person name="Baroncelli R."/>
        </authorList>
    </citation>
    <scope>NUCLEOTIDE SEQUENCE [LARGE SCALE GENOMIC DNA]</scope>
    <source>
        <strain evidence="13 14">LFN0009</strain>
    </source>
</reference>
<evidence type="ECO:0000256" key="6">
    <source>
        <dbReference type="ARBA" id="ARBA00047984"/>
    </source>
</evidence>
<name>A0A8H6J799_9PEZI</name>
<evidence type="ECO:0000256" key="1">
    <source>
        <dbReference type="ARBA" id="ARBA00012552"/>
    </source>
</evidence>
<keyword evidence="5 8" id="KW-0067">ATP-binding</keyword>
<dbReference type="EC" id="3.6.4.13" evidence="1"/>
<dbReference type="PROSITE" id="PS51194">
    <property type="entry name" value="HELICASE_CTER"/>
    <property type="match status" value="1"/>
</dbReference>
<dbReference type="GO" id="GO:0016787">
    <property type="term" value="F:hydrolase activity"/>
    <property type="evidence" value="ECO:0007669"/>
    <property type="project" value="UniProtKB-KW"/>
</dbReference>
<sequence>MSTFETADMQSALPGDPSGQQAPAVAIDGEGKEWTKPMSYNYDELAQQGPIETTNWEGNNAIYEWDEDYGEVGPKHPELELMLFGDPDTRHEHTGLDFTAISEVKVDQVGEVRIQPIHSYKDGGLHPVMLENIELAGYDAPTPIQKYTIPAIHKGLDVVAIAQTAFSGSGKTAAYLIPILNKLMGKAKKLAAYRPNPAQIQLGEQAVRAEPLVVVVCPTRELAIQIFNEARKFCYRTMLRPCVAYGGGPIRDQIQQLGKGCDVLIASPGRLCDFIQRPDILSLRRLHYMVFDEADEMLTDDWREEFDVIMTGGEQQEGNIKYMLFSATFPKPLRDLAQEHLATSNVRLNVGRIGSTHANILQRVLEVAPFDKKSALKEQINSIPACRTIVFVNSKRTADEIDDFLFNMGFPCTSMHSDRTQLEREASMRAFRAGKAPILIATGISARGIDVKNVKHVINYDLPSMDHGGIEEYTHRIGRTGRMGQRGIATSFYTERDEPIASVLVRTLLETKQEVPEFLEPYKPTGKGLENLKFETESDFDPEEAGIGHLVGGGDGGWDNGDSGENADGGDAGGDAGGDTTAWGSGDAGAWGGAAAPDAAKKEPEQANTWNSGGNAGADAAW</sequence>
<keyword evidence="4 8" id="KW-0347">Helicase</keyword>
<feature type="short sequence motif" description="Q motif" evidence="7">
    <location>
        <begin position="118"/>
        <end position="146"/>
    </location>
</feature>
<dbReference type="Proteomes" id="UP000652219">
    <property type="component" value="Unassembled WGS sequence"/>
</dbReference>
<dbReference type="Gene3D" id="3.40.50.300">
    <property type="entry name" value="P-loop containing nucleotide triphosphate hydrolases"/>
    <property type="match status" value="2"/>
</dbReference>
<evidence type="ECO:0000256" key="2">
    <source>
        <dbReference type="ARBA" id="ARBA00022741"/>
    </source>
</evidence>
<dbReference type="AlphaFoldDB" id="A0A8H6J799"/>
<organism evidence="13 14">
    <name type="scientific">Colletotrichum sojae</name>
    <dbReference type="NCBI Taxonomy" id="2175907"/>
    <lineage>
        <taxon>Eukaryota</taxon>
        <taxon>Fungi</taxon>
        <taxon>Dikarya</taxon>
        <taxon>Ascomycota</taxon>
        <taxon>Pezizomycotina</taxon>
        <taxon>Sordariomycetes</taxon>
        <taxon>Hypocreomycetidae</taxon>
        <taxon>Glomerellales</taxon>
        <taxon>Glomerellaceae</taxon>
        <taxon>Colletotrichum</taxon>
        <taxon>Colletotrichum orchidearum species complex</taxon>
    </lineage>
</organism>
<evidence type="ECO:0000256" key="3">
    <source>
        <dbReference type="ARBA" id="ARBA00022801"/>
    </source>
</evidence>
<dbReference type="InterPro" id="IPR000629">
    <property type="entry name" value="RNA-helicase_DEAD-box_CS"/>
</dbReference>
<comment type="caution">
    <text evidence="13">The sequence shown here is derived from an EMBL/GenBank/DDBJ whole genome shotgun (WGS) entry which is preliminary data.</text>
</comment>
<dbReference type="SUPFAM" id="SSF52540">
    <property type="entry name" value="P-loop containing nucleoside triphosphate hydrolases"/>
    <property type="match status" value="1"/>
</dbReference>
<gene>
    <name evidence="13" type="ORF">CSOJ01_07941</name>
</gene>
<dbReference type="SMART" id="SM00490">
    <property type="entry name" value="HELICc"/>
    <property type="match status" value="1"/>
</dbReference>
<dbReference type="PANTHER" id="PTHR47958">
    <property type="entry name" value="ATP-DEPENDENT RNA HELICASE DBP3"/>
    <property type="match status" value="1"/>
</dbReference>
<keyword evidence="3 8" id="KW-0378">Hydrolase</keyword>
<comment type="similarity">
    <text evidence="8">Belongs to the DEAD box helicase family.</text>
</comment>
<evidence type="ECO:0000256" key="7">
    <source>
        <dbReference type="PROSITE-ProRule" id="PRU00552"/>
    </source>
</evidence>
<dbReference type="PROSITE" id="PS51192">
    <property type="entry name" value="HELICASE_ATP_BIND_1"/>
    <property type="match status" value="1"/>
</dbReference>
<evidence type="ECO:0000256" key="4">
    <source>
        <dbReference type="ARBA" id="ARBA00022806"/>
    </source>
</evidence>
<keyword evidence="2 8" id="KW-0547">Nucleotide-binding</keyword>
<feature type="region of interest" description="Disordered" evidence="9">
    <location>
        <begin position="546"/>
        <end position="622"/>
    </location>
</feature>
<feature type="region of interest" description="Disordered" evidence="9">
    <location>
        <begin position="1"/>
        <end position="24"/>
    </location>
</feature>
<feature type="compositionally biased region" description="Gly residues" evidence="9">
    <location>
        <begin position="549"/>
        <end position="559"/>
    </location>
</feature>
<evidence type="ECO:0000259" key="12">
    <source>
        <dbReference type="PROSITE" id="PS51195"/>
    </source>
</evidence>
<dbReference type="InterPro" id="IPR014001">
    <property type="entry name" value="Helicase_ATP-bd"/>
</dbReference>
<proteinExistence type="inferred from homology"/>
<dbReference type="SMART" id="SM00487">
    <property type="entry name" value="DEXDc"/>
    <property type="match status" value="1"/>
</dbReference>
<dbReference type="CDD" id="cd18787">
    <property type="entry name" value="SF2_C_DEAD"/>
    <property type="match status" value="1"/>
</dbReference>
<comment type="catalytic activity">
    <reaction evidence="6">
        <text>ATP + H2O = ADP + phosphate + H(+)</text>
        <dbReference type="Rhea" id="RHEA:13065"/>
        <dbReference type="ChEBI" id="CHEBI:15377"/>
        <dbReference type="ChEBI" id="CHEBI:15378"/>
        <dbReference type="ChEBI" id="CHEBI:30616"/>
        <dbReference type="ChEBI" id="CHEBI:43474"/>
        <dbReference type="ChEBI" id="CHEBI:456216"/>
        <dbReference type="EC" id="3.6.4.13"/>
    </reaction>
</comment>
<dbReference type="PROSITE" id="PS51195">
    <property type="entry name" value="Q_MOTIF"/>
    <property type="match status" value="1"/>
</dbReference>
<dbReference type="InterPro" id="IPR011545">
    <property type="entry name" value="DEAD/DEAH_box_helicase_dom"/>
</dbReference>